<evidence type="ECO:0000313" key="1">
    <source>
        <dbReference type="EMBL" id="QHI12805.1"/>
    </source>
</evidence>
<name>A0A857III5_ACIHA</name>
<protein>
    <recommendedName>
        <fullName evidence="3">Lipoprotein</fullName>
    </recommendedName>
</protein>
<dbReference type="Proteomes" id="UP000463868">
    <property type="component" value="Chromosome"/>
</dbReference>
<dbReference type="RefSeq" id="WP_004640099.1">
    <property type="nucleotide sequence ID" value="NZ_CP031972.1"/>
</dbReference>
<dbReference type="AlphaFoldDB" id="A0A857III5"/>
<evidence type="ECO:0000313" key="2">
    <source>
        <dbReference type="Proteomes" id="UP000463868"/>
    </source>
</evidence>
<evidence type="ECO:0008006" key="3">
    <source>
        <dbReference type="Google" id="ProtNLM"/>
    </source>
</evidence>
<reference evidence="1 2" key="1">
    <citation type="submission" date="2018-08" db="EMBL/GenBank/DDBJ databases">
        <title>Analysis of the genomic diversity of Mexican Acinetobacter haemolyticus clinical isolates.</title>
        <authorList>
            <person name="Castro-Jaimes S."/>
            <person name="Cevallos M.A."/>
        </authorList>
    </citation>
    <scope>NUCLEOTIDE SEQUENCE [LARGE SCALE GENOMIC DNA]</scope>
    <source>
        <strain evidence="1 2">AN43</strain>
    </source>
</reference>
<dbReference type="PROSITE" id="PS51257">
    <property type="entry name" value="PROKAR_LIPOPROTEIN"/>
    <property type="match status" value="1"/>
</dbReference>
<dbReference type="EMBL" id="CP031976">
    <property type="protein sequence ID" value="QHI12805.1"/>
    <property type="molecule type" value="Genomic_DNA"/>
</dbReference>
<proteinExistence type="predicted"/>
<organism evidence="1 2">
    <name type="scientific">Acinetobacter haemolyticus</name>
    <dbReference type="NCBI Taxonomy" id="29430"/>
    <lineage>
        <taxon>Bacteria</taxon>
        <taxon>Pseudomonadati</taxon>
        <taxon>Pseudomonadota</taxon>
        <taxon>Gammaproteobacteria</taxon>
        <taxon>Moraxellales</taxon>
        <taxon>Moraxellaceae</taxon>
        <taxon>Acinetobacter</taxon>
    </lineage>
</organism>
<sequence length="305" mass="33916">MKNNILTSVLCSSVFLLTACGGGDSDTHYTGKEKLDFNKAETIELISEPIIFLSNDRNNPISYTAYYAETIHYSVTDPSITTTCETGEIVKNTNGSITLNNCKNLKIDGEFHDEESNHEDVILSGTIQTHITDTANLEQYEITLNQFTIKYEDGAESYDGKIVQKYSSAQPSTYVAQTDVNNMKITFVDDKNKQVYILSDYRLIETTSSATVPTSVALGKLQGDLSNKIFSVNFTSQMKFGNQNPSHIPSDVNISIKDTANIKNEITIEKALNNNPYQFQISAFADGKSVAGFPKLGYWDDYLFD</sequence>
<accession>A0A857III5</accession>
<gene>
    <name evidence="1" type="ORF">AhaeAN43_05125</name>
</gene>